<sequence length="649" mass="68755">MSVSNECLGGRLIGVVSAFFVFGTPAMAASVDDLSYVTNGAAITITDCALNASGELLIPAEIDLFPVTEIGASAFRDCTALEQVILPPSITHIGDYAFRNCDALGEFTVPGGVSNWGVNIFRSSDGLTNVVIESGATDLAVGMFQYCGNLAQVSIPGSVTNLAKDAFYGCETLSAITIPNSVSVIGEQAFYGCEGLLRVDLPSGLSRIEYGTFYQCIAMTNAVIPSTVTYIGGSAFKYCYDLEDVTIPEAVTTIGYESFVHCESLKHVQIPDGVTDLTVAFVNCPSLTNVVIGTDLTYLHGNNFTYCSNLTAVVVAPSNTAFTSLDGVLFNKDMTTLVMFPDGKPGDYSVPGTVADIKASAFEDAERLTKIETSVFSYCPNLTSIEIPLSVTSIGNSAFSHSGLQRIDLHSGVTDIGNDAFNANNLEEVTLHEGLESIGSRAFAYCPLLKSITIPSTVDNLGAYGAAYCGTLTNATFNGNVPATLGSAPFASASAEFKVFCYDGAIGFTTPLWNGYPCEFLSMKSFGTWINAIIDPNQTKPADTPAGDGIPNLLKYAAGLEPETGYNETNLYTYAWEGSELVVTYYQATNTVGVGLSPIVAETLMDDWSNEGIVPVNTGAFDALGRAVMEVRLPCDDSTGFLRMGAIHY</sequence>
<dbReference type="RefSeq" id="WP_168442613.1">
    <property type="nucleotide sequence ID" value="NZ_CAAHFG010000004.1"/>
</dbReference>
<gene>
    <name evidence="1" type="ORF">PDESU_05300</name>
</gene>
<dbReference type="PANTHER" id="PTHR45661:SF3">
    <property type="entry name" value="IG-LIKE DOMAIN-CONTAINING PROTEIN"/>
    <property type="match status" value="1"/>
</dbReference>
<evidence type="ECO:0000313" key="1">
    <source>
        <dbReference type="EMBL" id="VGO16709.1"/>
    </source>
</evidence>
<name>A0A6C2U9Z8_PONDE</name>
<dbReference type="InterPro" id="IPR053139">
    <property type="entry name" value="Surface_bspA-like"/>
</dbReference>
<dbReference type="InterPro" id="IPR032675">
    <property type="entry name" value="LRR_dom_sf"/>
</dbReference>
<evidence type="ECO:0008006" key="3">
    <source>
        <dbReference type="Google" id="ProtNLM"/>
    </source>
</evidence>
<proteinExistence type="predicted"/>
<dbReference type="Gene3D" id="3.80.10.10">
    <property type="entry name" value="Ribonuclease Inhibitor"/>
    <property type="match status" value="2"/>
</dbReference>
<reference evidence="1 2" key="1">
    <citation type="submission" date="2019-04" db="EMBL/GenBank/DDBJ databases">
        <authorList>
            <person name="Van Vliet M D."/>
        </authorList>
    </citation>
    <scope>NUCLEOTIDE SEQUENCE [LARGE SCALE GENOMIC DNA]</scope>
    <source>
        <strain evidence="1 2">F1</strain>
    </source>
</reference>
<keyword evidence="2" id="KW-1185">Reference proteome</keyword>
<protein>
    <recommendedName>
        <fullName evidence="3">Ig-like domain-containing protein</fullName>
    </recommendedName>
</protein>
<accession>A0A6C2U9Z8</accession>
<dbReference type="AlphaFoldDB" id="A0A6C2U9Z8"/>
<organism evidence="1 2">
    <name type="scientific">Pontiella desulfatans</name>
    <dbReference type="NCBI Taxonomy" id="2750659"/>
    <lineage>
        <taxon>Bacteria</taxon>
        <taxon>Pseudomonadati</taxon>
        <taxon>Kiritimatiellota</taxon>
        <taxon>Kiritimatiellia</taxon>
        <taxon>Kiritimatiellales</taxon>
        <taxon>Pontiellaceae</taxon>
        <taxon>Pontiella</taxon>
    </lineage>
</organism>
<dbReference type="EMBL" id="CAAHFG010000004">
    <property type="protein sequence ID" value="VGO16709.1"/>
    <property type="molecule type" value="Genomic_DNA"/>
</dbReference>
<dbReference type="Proteomes" id="UP000366872">
    <property type="component" value="Unassembled WGS sequence"/>
</dbReference>
<dbReference type="PANTHER" id="PTHR45661">
    <property type="entry name" value="SURFACE ANTIGEN"/>
    <property type="match status" value="1"/>
</dbReference>
<dbReference type="InterPro" id="IPR026906">
    <property type="entry name" value="LRR_5"/>
</dbReference>
<dbReference type="Pfam" id="PF13306">
    <property type="entry name" value="LRR_5"/>
    <property type="match status" value="2"/>
</dbReference>
<dbReference type="SUPFAM" id="SSF52058">
    <property type="entry name" value="L domain-like"/>
    <property type="match status" value="3"/>
</dbReference>
<evidence type="ECO:0000313" key="2">
    <source>
        <dbReference type="Proteomes" id="UP000366872"/>
    </source>
</evidence>